<dbReference type="EMBL" id="SRSC01000002">
    <property type="protein sequence ID" value="TGU72417.1"/>
    <property type="molecule type" value="Genomic_DNA"/>
</dbReference>
<organism evidence="1 2">
    <name type="scientific">Geomonas terrae</name>
    <dbReference type="NCBI Taxonomy" id="2562681"/>
    <lineage>
        <taxon>Bacteria</taxon>
        <taxon>Pseudomonadati</taxon>
        <taxon>Thermodesulfobacteriota</taxon>
        <taxon>Desulfuromonadia</taxon>
        <taxon>Geobacterales</taxon>
        <taxon>Geobacteraceae</taxon>
        <taxon>Geomonas</taxon>
    </lineage>
</organism>
<comment type="caution">
    <text evidence="1">The sequence shown here is derived from an EMBL/GenBank/DDBJ whole genome shotgun (WGS) entry which is preliminary data.</text>
</comment>
<name>A0A4S1CFX8_9BACT</name>
<evidence type="ECO:0000313" key="1">
    <source>
        <dbReference type="EMBL" id="TGU72417.1"/>
    </source>
</evidence>
<proteinExistence type="predicted"/>
<reference evidence="1 2" key="1">
    <citation type="submission" date="2019-04" db="EMBL/GenBank/DDBJ databases">
        <title>Geobacter oryzae sp. nov., ferric-reducing bacteria isolated from paddy soil.</title>
        <authorList>
            <person name="Xu Z."/>
            <person name="Masuda Y."/>
            <person name="Itoh H."/>
            <person name="Senoo K."/>
        </authorList>
    </citation>
    <scope>NUCLEOTIDE SEQUENCE [LARGE SCALE GENOMIC DNA]</scope>
    <source>
        <strain evidence="1 2">Red111</strain>
    </source>
</reference>
<keyword evidence="2" id="KW-1185">Reference proteome</keyword>
<dbReference type="Proteomes" id="UP000306416">
    <property type="component" value="Unassembled WGS sequence"/>
</dbReference>
<sequence>MNLQKTMKNAKFKWFATRIFLPFAVMILADVLTGHRTLFYVCSDLGLRPQEIFQSPSKKYDVSELGFGWSGGTLSISAVRKFKIFPEEILRIETQNTGIEARGPEKIDFGLAWSEDESKVALIYCGWYVDFYDFDNSESYRFKFPFLQHASSGWLAEHSQRVIALLGTGYVKQQRSPYF</sequence>
<evidence type="ECO:0000313" key="2">
    <source>
        <dbReference type="Proteomes" id="UP000306416"/>
    </source>
</evidence>
<protein>
    <submittedName>
        <fullName evidence="1">Uncharacterized protein</fullName>
    </submittedName>
</protein>
<dbReference type="AlphaFoldDB" id="A0A4S1CFX8"/>
<accession>A0A4S1CFX8</accession>
<gene>
    <name evidence="1" type="ORF">E4633_08910</name>
</gene>